<dbReference type="InParanoid" id="A0A024GLC4"/>
<dbReference type="InterPro" id="IPR039294">
    <property type="entry name" value="EIF1AD"/>
</dbReference>
<dbReference type="Proteomes" id="UP000053237">
    <property type="component" value="Unassembled WGS sequence"/>
</dbReference>
<evidence type="ECO:0000256" key="1">
    <source>
        <dbReference type="ARBA" id="ARBA00007340"/>
    </source>
</evidence>
<dbReference type="GO" id="GO:0003743">
    <property type="term" value="F:translation initiation factor activity"/>
    <property type="evidence" value="ECO:0007669"/>
    <property type="project" value="UniProtKB-UniRule"/>
</dbReference>
<protein>
    <recommendedName>
        <fullName evidence="5">S1-like domain-containing protein</fullName>
    </recommendedName>
</protein>
<dbReference type="PROSITE" id="PS50832">
    <property type="entry name" value="S1_IF1_TYPE"/>
    <property type="match status" value="1"/>
</dbReference>
<reference evidence="6 7" key="1">
    <citation type="submission" date="2012-05" db="EMBL/GenBank/DDBJ databases">
        <title>Recombination and specialization in a pathogen metapopulation.</title>
        <authorList>
            <person name="Gardiner A."/>
            <person name="Kemen E."/>
            <person name="Schultz-Larsen T."/>
            <person name="MacLean D."/>
            <person name="Van Oosterhout C."/>
            <person name="Jones J.D.G."/>
        </authorList>
    </citation>
    <scope>NUCLEOTIDE SEQUENCE [LARGE SCALE GENOMIC DNA]</scope>
    <source>
        <strain evidence="6 7">Ac Nc2</strain>
    </source>
</reference>
<evidence type="ECO:0000259" key="5">
    <source>
        <dbReference type="PROSITE" id="PS50832"/>
    </source>
</evidence>
<sequence length="184" mass="21252">MSGSGRKSHYRKSVTRQVLDEYPEPRDSVDQVVCVVASRGSNIFEVLHTNGQASLTMLPQRFHKLIWIKRGDFLIVTFGDTEVDNKDAVKSMVLHILYKDQIKHLKRKQLWPSEFYNVDSGWLDRQRPLEPLSNEASHPKDLEARSTDSRSITFTEPSDAFYINSNRRVACKDDEHTNHHEIGD</sequence>
<keyword evidence="2" id="KW-0694">RNA-binding</keyword>
<evidence type="ECO:0000256" key="3">
    <source>
        <dbReference type="PROSITE-ProRule" id="PRU00181"/>
    </source>
</evidence>
<dbReference type="GO" id="GO:0003723">
    <property type="term" value="F:RNA binding"/>
    <property type="evidence" value="ECO:0007669"/>
    <property type="project" value="UniProtKB-KW"/>
</dbReference>
<dbReference type="STRING" id="65357.A0A024GLC4"/>
<dbReference type="PANTHER" id="PTHR21641">
    <property type="entry name" value="TRANSLATION INITIATION FACTOR-RELATED"/>
    <property type="match status" value="1"/>
</dbReference>
<organism evidence="6 7">
    <name type="scientific">Albugo candida</name>
    <dbReference type="NCBI Taxonomy" id="65357"/>
    <lineage>
        <taxon>Eukaryota</taxon>
        <taxon>Sar</taxon>
        <taxon>Stramenopiles</taxon>
        <taxon>Oomycota</taxon>
        <taxon>Peronosporomycetes</taxon>
        <taxon>Albuginales</taxon>
        <taxon>Albuginaceae</taxon>
        <taxon>Albugo</taxon>
    </lineage>
</organism>
<keyword evidence="7" id="KW-1185">Reference proteome</keyword>
<dbReference type="EMBL" id="CAIX01000176">
    <property type="protein sequence ID" value="CCI47564.1"/>
    <property type="molecule type" value="Genomic_DNA"/>
</dbReference>
<name>A0A024GLC4_9STRA</name>
<accession>A0A024GLC4</accession>
<dbReference type="Pfam" id="PF01176">
    <property type="entry name" value="eIF-1a"/>
    <property type="match status" value="1"/>
</dbReference>
<dbReference type="OrthoDB" id="1738325at2759"/>
<evidence type="ECO:0000256" key="4">
    <source>
        <dbReference type="SAM" id="MobiDB-lite"/>
    </source>
</evidence>
<keyword evidence="3" id="KW-0396">Initiation factor</keyword>
<feature type="region of interest" description="Disordered" evidence="4">
    <location>
        <begin position="131"/>
        <end position="150"/>
    </location>
</feature>
<dbReference type="InterPro" id="IPR012340">
    <property type="entry name" value="NA-bd_OB-fold"/>
</dbReference>
<comment type="similarity">
    <text evidence="1">Belongs to the EIF1AD family.</text>
</comment>
<dbReference type="GO" id="GO:0005634">
    <property type="term" value="C:nucleus"/>
    <property type="evidence" value="ECO:0007669"/>
    <property type="project" value="TreeGrafter"/>
</dbReference>
<feature type="compositionally biased region" description="Basic and acidic residues" evidence="4">
    <location>
        <begin position="137"/>
        <end position="148"/>
    </location>
</feature>
<dbReference type="SMART" id="SM00652">
    <property type="entry name" value="eIF1a"/>
    <property type="match status" value="1"/>
</dbReference>
<evidence type="ECO:0000256" key="2">
    <source>
        <dbReference type="ARBA" id="ARBA00022884"/>
    </source>
</evidence>
<evidence type="ECO:0000313" key="7">
    <source>
        <dbReference type="Proteomes" id="UP000053237"/>
    </source>
</evidence>
<gene>
    <name evidence="6" type="ORF">BN9_085710</name>
</gene>
<evidence type="ECO:0000313" key="6">
    <source>
        <dbReference type="EMBL" id="CCI47564.1"/>
    </source>
</evidence>
<keyword evidence="3" id="KW-0648">Protein biosynthesis</keyword>
<dbReference type="Gene3D" id="2.40.50.140">
    <property type="entry name" value="Nucleic acid-binding proteins"/>
    <property type="match status" value="1"/>
</dbReference>
<dbReference type="AlphaFoldDB" id="A0A024GLC4"/>
<feature type="domain" description="S1-like" evidence="5">
    <location>
        <begin position="26"/>
        <end position="93"/>
    </location>
</feature>
<proteinExistence type="inferred from homology"/>
<dbReference type="PANTHER" id="PTHR21641:SF0">
    <property type="entry name" value="RNA-BINDING PROTEIN EIF1AD-RELATED"/>
    <property type="match status" value="1"/>
</dbReference>
<dbReference type="InterPro" id="IPR001253">
    <property type="entry name" value="TIF_eIF-1A"/>
</dbReference>
<comment type="caution">
    <text evidence="6">The sequence shown here is derived from an EMBL/GenBank/DDBJ whole genome shotgun (WGS) entry which is preliminary data.</text>
</comment>
<dbReference type="InterPro" id="IPR006196">
    <property type="entry name" value="RNA-binding_domain_S1_IF1"/>
</dbReference>
<dbReference type="SUPFAM" id="SSF50249">
    <property type="entry name" value="Nucleic acid-binding proteins"/>
    <property type="match status" value="1"/>
</dbReference>